<keyword evidence="4" id="KW-0862">Zinc</keyword>
<evidence type="ECO:0000256" key="4">
    <source>
        <dbReference type="ARBA" id="ARBA00022833"/>
    </source>
</evidence>
<feature type="compositionally biased region" description="Gly residues" evidence="6">
    <location>
        <begin position="379"/>
        <end position="395"/>
    </location>
</feature>
<dbReference type="OrthoDB" id="2130750at2759"/>
<gene>
    <name evidence="9" type="ORF">FNF27_05581</name>
</gene>
<evidence type="ECO:0000256" key="1">
    <source>
        <dbReference type="ARBA" id="ARBA00022723"/>
    </source>
</evidence>
<keyword evidence="2" id="KW-0677">Repeat</keyword>
<feature type="domain" description="CAP-Gly" evidence="7">
    <location>
        <begin position="291"/>
        <end position="327"/>
    </location>
</feature>
<keyword evidence="1" id="KW-0479">Metal-binding</keyword>
<feature type="region of interest" description="Disordered" evidence="6">
    <location>
        <begin position="374"/>
        <end position="395"/>
    </location>
</feature>
<feature type="domain" description="C2HC/C3H-type" evidence="8">
    <location>
        <begin position="129"/>
        <end position="158"/>
    </location>
</feature>
<dbReference type="PANTHER" id="PTHR13555">
    <property type="entry name" value="C2H2 ZINC FINGER CGI-62-RELATED"/>
    <property type="match status" value="1"/>
</dbReference>
<dbReference type="PROSITE" id="PS50245">
    <property type="entry name" value="CAP_GLY_2"/>
    <property type="match status" value="1"/>
</dbReference>
<dbReference type="PROSITE" id="PS52027">
    <property type="entry name" value="ZF_C2HC_C3H"/>
    <property type="match status" value="2"/>
</dbReference>
<evidence type="ECO:0000256" key="6">
    <source>
        <dbReference type="SAM" id="MobiDB-lite"/>
    </source>
</evidence>
<dbReference type="PANTHER" id="PTHR13555:SF5">
    <property type="entry name" value="ZINC-FINGER OF A C2HC-TYPE"/>
    <property type="match status" value="1"/>
</dbReference>
<dbReference type="Pfam" id="PF13913">
    <property type="entry name" value="zf-C2HC_2"/>
    <property type="match status" value="2"/>
</dbReference>
<dbReference type="Pfam" id="PF01302">
    <property type="entry name" value="CAP_GLY"/>
    <property type="match status" value="1"/>
</dbReference>
<evidence type="ECO:0000313" key="10">
    <source>
        <dbReference type="Proteomes" id="UP000322899"/>
    </source>
</evidence>
<dbReference type="SMART" id="SM01052">
    <property type="entry name" value="CAP_GLY"/>
    <property type="match status" value="1"/>
</dbReference>
<proteinExistence type="predicted"/>
<dbReference type="SUPFAM" id="SSF74924">
    <property type="entry name" value="Cap-Gly domain"/>
    <property type="match status" value="1"/>
</dbReference>
<dbReference type="Gene3D" id="2.30.30.190">
    <property type="entry name" value="CAP Gly-rich-like domain"/>
    <property type="match status" value="1"/>
</dbReference>
<dbReference type="InterPro" id="IPR049899">
    <property type="entry name" value="Znf_C2HC_C3H"/>
</dbReference>
<dbReference type="InterPro" id="IPR000938">
    <property type="entry name" value="CAP-Gly_domain"/>
</dbReference>
<feature type="domain" description="C2HC/C3H-type" evidence="8">
    <location>
        <begin position="5"/>
        <end position="34"/>
    </location>
</feature>
<protein>
    <submittedName>
        <fullName evidence="9">Uncharacterized protein</fullName>
    </submittedName>
</protein>
<dbReference type="InterPro" id="IPR036859">
    <property type="entry name" value="CAP-Gly_dom_sf"/>
</dbReference>
<dbReference type="InterPro" id="IPR026319">
    <property type="entry name" value="ZC2HC1A/B-like"/>
</dbReference>
<dbReference type="EMBL" id="VLTO01000040">
    <property type="protein sequence ID" value="KAA0172944.1"/>
    <property type="molecule type" value="Genomic_DNA"/>
</dbReference>
<evidence type="ECO:0000256" key="2">
    <source>
        <dbReference type="ARBA" id="ARBA00022737"/>
    </source>
</evidence>
<name>A0A5A8E749_CAFRO</name>
<dbReference type="GO" id="GO:0008270">
    <property type="term" value="F:zinc ion binding"/>
    <property type="evidence" value="ECO:0007669"/>
    <property type="project" value="UniProtKB-KW"/>
</dbReference>
<evidence type="ECO:0000259" key="7">
    <source>
        <dbReference type="PROSITE" id="PS50245"/>
    </source>
</evidence>
<dbReference type="Proteomes" id="UP000322899">
    <property type="component" value="Unassembled WGS sequence"/>
</dbReference>
<dbReference type="Gene3D" id="3.30.160.60">
    <property type="entry name" value="Classic Zinc Finger"/>
    <property type="match status" value="1"/>
</dbReference>
<accession>A0A5A8E749</accession>
<evidence type="ECO:0000259" key="8">
    <source>
        <dbReference type="PROSITE" id="PS52027"/>
    </source>
</evidence>
<evidence type="ECO:0000256" key="3">
    <source>
        <dbReference type="ARBA" id="ARBA00022771"/>
    </source>
</evidence>
<keyword evidence="3 5" id="KW-0863">Zinc-finger</keyword>
<comment type="caution">
    <text evidence="9">The sequence shown here is derived from an EMBL/GenBank/DDBJ whole genome shotgun (WGS) entry which is preliminary data.</text>
</comment>
<evidence type="ECO:0000313" key="9">
    <source>
        <dbReference type="EMBL" id="KAA0172944.1"/>
    </source>
</evidence>
<reference evidence="9 10" key="1">
    <citation type="submission" date="2019-07" db="EMBL/GenBank/DDBJ databases">
        <title>Genomes of Cafeteria roenbergensis.</title>
        <authorList>
            <person name="Fischer M.G."/>
            <person name="Hackl T."/>
            <person name="Roman M."/>
        </authorList>
    </citation>
    <scope>NUCLEOTIDE SEQUENCE [LARGE SCALE GENOMIC DNA]</scope>
    <source>
        <strain evidence="9 10">E4-10P</strain>
    </source>
</reference>
<dbReference type="AlphaFoldDB" id="A0A5A8E749"/>
<evidence type="ECO:0000256" key="5">
    <source>
        <dbReference type="PROSITE-ProRule" id="PRU01371"/>
    </source>
</evidence>
<sequence length="395" mass="41496">MPPPVFVVCEICGKKFSKRSLGIHQKQCLKKAESSMTHCTICGLPVSKDEYSAHVDDCKRHNPEMARAAAKGKGKAAPLTSVVPLHVKKRIESGGAATGPPSALDMPTKAVHNMEIPAFVPEDGDEEDGRVACRVCERKFKRDRIAKHQLICAKVSKKEIIRKRKMKVVSGEELRLRGTDFEKYKDSRTDAEWVSRWREEHDKIQAVAEANKEADAADAAAAAAAAAAAGGSGAAAAASGAAAAAASSGAGGGGETAEEISEIVRVGDRVKLDDGRSAIVRFKGPVFLMNKGTWFGIELEDATGKHAGEHKGTSYFDCPEGHGLFVRKKRFVSVEKDGPPPIDEVEKAAIARAVLFGSASLVVESPAAAVAGRQHALGRVGGSPVGGGSGGGSGR</sequence>
<organism evidence="9 10">
    <name type="scientific">Cafeteria roenbergensis</name>
    <name type="common">Marine flagellate</name>
    <dbReference type="NCBI Taxonomy" id="33653"/>
    <lineage>
        <taxon>Eukaryota</taxon>
        <taxon>Sar</taxon>
        <taxon>Stramenopiles</taxon>
        <taxon>Bigyra</taxon>
        <taxon>Opalozoa</taxon>
        <taxon>Bicosoecida</taxon>
        <taxon>Cafeteriaceae</taxon>
        <taxon>Cafeteria</taxon>
    </lineage>
</organism>